<dbReference type="EMBL" id="JRNS01000511">
    <property type="protein sequence ID" value="KGF43831.1"/>
    <property type="molecule type" value="Genomic_DNA"/>
</dbReference>
<dbReference type="AlphaFoldDB" id="A0A096ABD1"/>
<dbReference type="InterPro" id="IPR050742">
    <property type="entry name" value="Helicase_Restrict-Modif_Enz"/>
</dbReference>
<name>A0A096ABD1_9BACT</name>
<dbReference type="Pfam" id="PF04851">
    <property type="entry name" value="ResIII"/>
    <property type="match status" value="1"/>
</dbReference>
<comment type="caution">
    <text evidence="2">The sequence shown here is derived from an EMBL/GenBank/DDBJ whole genome shotgun (WGS) entry which is preliminary data.</text>
</comment>
<dbReference type="RefSeq" id="WP_036866595.1">
    <property type="nucleotide sequence ID" value="NZ_JRNS01000511.1"/>
</dbReference>
<dbReference type="Gene3D" id="3.40.50.300">
    <property type="entry name" value="P-loop containing nucleotide triphosphate hydrolases"/>
    <property type="match status" value="2"/>
</dbReference>
<dbReference type="Pfam" id="PF08463">
    <property type="entry name" value="EcoEI_R_C"/>
    <property type="match status" value="1"/>
</dbReference>
<accession>A0A096ABD1</accession>
<organism evidence="2 3">
    <name type="scientific">Prevotella melaninogenica DNF00666</name>
    <dbReference type="NCBI Taxonomy" id="1401073"/>
    <lineage>
        <taxon>Bacteria</taxon>
        <taxon>Pseudomonadati</taxon>
        <taxon>Bacteroidota</taxon>
        <taxon>Bacteroidia</taxon>
        <taxon>Bacteroidales</taxon>
        <taxon>Prevotellaceae</taxon>
        <taxon>Prevotella</taxon>
    </lineage>
</organism>
<dbReference type="PANTHER" id="PTHR47396:SF1">
    <property type="entry name" value="ATP-DEPENDENT HELICASE IRC3-RELATED"/>
    <property type="match status" value="1"/>
</dbReference>
<dbReference type="InterPro" id="IPR014001">
    <property type="entry name" value="Helicase_ATP-bd"/>
</dbReference>
<dbReference type="InterPro" id="IPR013670">
    <property type="entry name" value="EcoEI_R_C_dom"/>
</dbReference>
<sequence length="1110" mass="127274">MAKNFDYIRLVADKIPSFKSLHNYCRLAEEQQPIYPDASANNARKALEWLMKQMLKIKGVTVDERMTLNDMLRLSETDAFINHDYGFSKDIYFVKKVGNAASHDGGEPITRARAFRCLRSLYNVVAGFMGRWDAVKNIPPFDATTISAPTTTVALVTSPEPKVEMEVVNSVQKESLDDPQPVVIPRESLASEAITRKYIIDDMLTEAGWNLLEERGKVQGGKACIEVEVDGMPTASGKGYADYVLFSRGGKPLAVIEAKASCRAITEGRHQATLYADCLEKRYGVRPVIYYTNGFTTKVIDGMGYPDRDVISFHSMDDLERLIQKRGRAEIKDVTIKADITDRPYQQTAIKRIVEWFNAKHRRGLLVLATGTGKTRVSISLCDILMRNDWVKNVLFLADRTALVGQAHKNYEALLPSVSMSVLSEEKTPDMQARILFSTYQTMINYLDREDKAFSVGRFDLIIIDEAHRSVFGRYGAIFSYFDSLLIGLTATPRDEIDRNTYDLLQLDNGMPNYSYDIDEAVRDGYLCPYKTLQYHSKIMERGAKWDEMSKEDREEAERLMDYEKSLAGLGPDDEYHRDILPQEIFKYLFNIDTVDKVLMELMEKGLKVKSGEEIGKTIIFAMNHHHAELIVERFRTLYPEKDPDYCQLIDNYVNKAHSLILDFEQMDKNPQIAVSVDMLDTGVDVPSVLNLVFFKCVKSKIKFMQMIGRGTRLCPKVFGSADKKEFYIFDWCNNFEYFSVHSDGANPVAVKSLTERLFALRLDIAAALQTAEHQEKEDDRRLHDELKETLHAQVSQLSRARIDVRAHLQTIEPYRDREAWVCLSDLDVAELKGIAHLLPRPKENEAAKKFDVLMLYLQLEQVDSTVKADNSRASVIKIAQLLEKKATIPAVRERMETIKEVQTAAFWEHSTLNSLERVRKELRELVHVLAESRDERRFVINIEDAISSDAVAAPVTLKATYHDRVIDYLAKHTDNEVLRKIQNFEQLTTDDVNELQRIFWEELGTRTEFDEATNGKRYNHNVAAFIRVIQGVDRQKALALYTHFIKDGNLTGEQEQYLKEILNYLSENGDLQMSDFMEYPLNRNKWRDVFGEYFVGLKDFVNELHKVIS</sequence>
<dbReference type="Gene3D" id="3.90.1570.30">
    <property type="match status" value="1"/>
</dbReference>
<evidence type="ECO:0000313" key="3">
    <source>
        <dbReference type="Proteomes" id="UP000029578"/>
    </source>
</evidence>
<dbReference type="Proteomes" id="UP000029578">
    <property type="component" value="Unassembled WGS sequence"/>
</dbReference>
<dbReference type="PROSITE" id="PS51192">
    <property type="entry name" value="HELICASE_ATP_BIND_1"/>
    <property type="match status" value="1"/>
</dbReference>
<dbReference type="GO" id="GO:0005829">
    <property type="term" value="C:cytosol"/>
    <property type="evidence" value="ECO:0007669"/>
    <property type="project" value="TreeGrafter"/>
</dbReference>
<gene>
    <name evidence="2" type="ORF">HMPREF0661_11515</name>
</gene>
<dbReference type="SMART" id="SM00487">
    <property type="entry name" value="DEXDc"/>
    <property type="match status" value="1"/>
</dbReference>
<dbReference type="SUPFAM" id="SSF52540">
    <property type="entry name" value="P-loop containing nucleoside triphosphate hydrolases"/>
    <property type="match status" value="2"/>
</dbReference>
<dbReference type="CDD" id="cd18032">
    <property type="entry name" value="DEXHc_RE_I_III_res"/>
    <property type="match status" value="1"/>
</dbReference>
<dbReference type="InterPro" id="IPR027417">
    <property type="entry name" value="P-loop_NTPase"/>
</dbReference>
<evidence type="ECO:0000313" key="2">
    <source>
        <dbReference type="EMBL" id="KGF43831.1"/>
    </source>
</evidence>
<protein>
    <recommendedName>
        <fullName evidence="1">Helicase ATP-binding domain-containing protein</fullName>
    </recommendedName>
</protein>
<dbReference type="InterPro" id="IPR006935">
    <property type="entry name" value="Helicase/UvrB_N"/>
</dbReference>
<dbReference type="PANTHER" id="PTHR47396">
    <property type="entry name" value="TYPE I RESTRICTION ENZYME ECOKI R PROTEIN"/>
    <property type="match status" value="1"/>
</dbReference>
<dbReference type="GO" id="GO:0005524">
    <property type="term" value="F:ATP binding"/>
    <property type="evidence" value="ECO:0007669"/>
    <property type="project" value="InterPro"/>
</dbReference>
<dbReference type="CDD" id="cd18799">
    <property type="entry name" value="SF2_C_EcoAI-like"/>
    <property type="match status" value="1"/>
</dbReference>
<evidence type="ECO:0000259" key="1">
    <source>
        <dbReference type="PROSITE" id="PS51192"/>
    </source>
</evidence>
<dbReference type="GO" id="GO:0006304">
    <property type="term" value="P:DNA modification"/>
    <property type="evidence" value="ECO:0007669"/>
    <property type="project" value="InterPro"/>
</dbReference>
<dbReference type="GO" id="GO:0016787">
    <property type="term" value="F:hydrolase activity"/>
    <property type="evidence" value="ECO:0007669"/>
    <property type="project" value="InterPro"/>
</dbReference>
<feature type="domain" description="Helicase ATP-binding" evidence="1">
    <location>
        <begin position="355"/>
        <end position="511"/>
    </location>
</feature>
<dbReference type="GO" id="GO:0003677">
    <property type="term" value="F:DNA binding"/>
    <property type="evidence" value="ECO:0007669"/>
    <property type="project" value="InterPro"/>
</dbReference>
<proteinExistence type="predicted"/>
<reference evidence="2 3" key="1">
    <citation type="submission" date="2014-07" db="EMBL/GenBank/DDBJ databases">
        <authorList>
            <person name="McCorrison J."/>
            <person name="Sanka R."/>
            <person name="Torralba M."/>
            <person name="Gillis M."/>
            <person name="Haft D.H."/>
            <person name="Methe B."/>
            <person name="Sutton G."/>
            <person name="Nelson K.E."/>
        </authorList>
    </citation>
    <scope>NUCLEOTIDE SEQUENCE [LARGE SCALE GENOMIC DNA]</scope>
    <source>
        <strain evidence="2 3">DNF00666</strain>
    </source>
</reference>